<keyword evidence="3" id="KW-0472">Membrane</keyword>
<dbReference type="EMBL" id="JAALHA020000002">
    <property type="protein sequence ID" value="MDR9894070.1"/>
    <property type="molecule type" value="Genomic_DNA"/>
</dbReference>
<evidence type="ECO:0000313" key="5">
    <source>
        <dbReference type="EMBL" id="MDR9894070.1"/>
    </source>
</evidence>
<protein>
    <submittedName>
        <fullName evidence="5">MlaD family protein</fullName>
    </submittedName>
</protein>
<organism evidence="5 6">
    <name type="scientific">Aetokthonos hydrillicola Thurmond2011</name>
    <dbReference type="NCBI Taxonomy" id="2712845"/>
    <lineage>
        <taxon>Bacteria</taxon>
        <taxon>Bacillati</taxon>
        <taxon>Cyanobacteriota</taxon>
        <taxon>Cyanophyceae</taxon>
        <taxon>Nostocales</taxon>
        <taxon>Hapalosiphonaceae</taxon>
        <taxon>Aetokthonos</taxon>
    </lineage>
</organism>
<accession>A0AAP5I3N0</accession>
<keyword evidence="1" id="KW-0175">Coiled coil</keyword>
<comment type="caution">
    <text evidence="5">The sequence shown here is derived from an EMBL/GenBank/DDBJ whole genome shotgun (WGS) entry which is preliminary data.</text>
</comment>
<evidence type="ECO:0000256" key="1">
    <source>
        <dbReference type="SAM" id="Coils"/>
    </source>
</evidence>
<name>A0AAP5I3N0_9CYAN</name>
<evidence type="ECO:0000259" key="4">
    <source>
        <dbReference type="Pfam" id="PF02470"/>
    </source>
</evidence>
<gene>
    <name evidence="5" type="ORF">G7B40_005725</name>
</gene>
<reference evidence="6" key="1">
    <citation type="journal article" date="2021" name="Science">
        <title>Hunting the eagle killer: A cyanobacterial neurotoxin causes vacuolar myelinopathy.</title>
        <authorList>
            <person name="Breinlinger S."/>
            <person name="Phillips T.J."/>
            <person name="Haram B.N."/>
            <person name="Mares J."/>
            <person name="Martinez Yerena J.A."/>
            <person name="Hrouzek P."/>
            <person name="Sobotka R."/>
            <person name="Henderson W.M."/>
            <person name="Schmieder P."/>
            <person name="Williams S.M."/>
            <person name="Lauderdale J.D."/>
            <person name="Wilde H.D."/>
            <person name="Gerrin W."/>
            <person name="Kust A."/>
            <person name="Washington J.W."/>
            <person name="Wagner C."/>
            <person name="Geier B."/>
            <person name="Liebeke M."/>
            <person name="Enke H."/>
            <person name="Niedermeyer T.H.J."/>
            <person name="Wilde S.B."/>
        </authorList>
    </citation>
    <scope>NUCLEOTIDE SEQUENCE [LARGE SCALE GENOMIC DNA]</scope>
    <source>
        <strain evidence="6">Thurmond2011</strain>
    </source>
</reference>
<evidence type="ECO:0000313" key="6">
    <source>
        <dbReference type="Proteomes" id="UP000667802"/>
    </source>
</evidence>
<keyword evidence="3" id="KW-1133">Transmembrane helix</keyword>
<keyword evidence="6" id="KW-1185">Reference proteome</keyword>
<dbReference type="Proteomes" id="UP000667802">
    <property type="component" value="Unassembled WGS sequence"/>
</dbReference>
<feature type="domain" description="Mce/MlaD" evidence="4">
    <location>
        <begin position="38"/>
        <end position="114"/>
    </location>
</feature>
<dbReference type="InterPro" id="IPR003399">
    <property type="entry name" value="Mce/MlaD"/>
</dbReference>
<dbReference type="RefSeq" id="WP_208342455.1">
    <property type="nucleotide sequence ID" value="NZ_CAWQFN010000141.1"/>
</dbReference>
<dbReference type="PANTHER" id="PTHR34675:SF1">
    <property type="entry name" value="PROTEIN TRIGALACTOSYLDIACYLGLYCEROL 2, CHLOROPLASTIC"/>
    <property type="match status" value="1"/>
</dbReference>
<dbReference type="InterPro" id="IPR039342">
    <property type="entry name" value="TGD2-like"/>
</dbReference>
<keyword evidence="3" id="KW-0812">Transmembrane</keyword>
<sequence length="474" mass="51777">MRSRTFREGSVGLLLLLGLGVFGSIILWINRFSVTRNSYKAIIEFGNVNGMQKGAVVQYRGVKVGNIAAIRPQPNHVEVEIDINKPNLIIPKDVIVEANQTGFISGETIIDITPKTSLFDGKLAGKPLDENCNPQIIVCNGSHLKGRIGISTDELIRSATELSSRYSTPEFYRNVNKAVENTALAAGNVAELTRNVNLLTKNLQQQINGFSATNNSIQRATNELSASSTRALNQITTTTNEFGTTAKDVRLTVNQANKLISNLDNLLVNNRSSLVTTLNNVKQTSEELRSTVSSLSPAVNRVTKGELLKNLEALSANAAQASSNLRNVTNTLNEPKNLMVVQQTLDSARVTFQNTQKITSDLDELTGDPTFRENLRQLVNGLKSLVSSTQQMQQQSQVAADLDALKAAIISNQNSTVPASKETPTKMTFDLSSTASKNLDKESQPSTIIFTSSPSQEKLLKQLREYEASKKQQK</sequence>
<dbReference type="PANTHER" id="PTHR34675">
    <property type="entry name" value="PROTEIN TRIGALACTOSYLDIACYLGLYCEROL 2, CHLOROPLASTIC"/>
    <property type="match status" value="1"/>
</dbReference>
<feature type="region of interest" description="Disordered" evidence="2">
    <location>
        <begin position="433"/>
        <end position="453"/>
    </location>
</feature>
<proteinExistence type="predicted"/>
<feature type="coiled-coil region" evidence="1">
    <location>
        <begin position="304"/>
        <end position="331"/>
    </location>
</feature>
<feature type="compositionally biased region" description="Polar residues" evidence="2">
    <location>
        <begin position="444"/>
        <end position="453"/>
    </location>
</feature>
<feature type="transmembrane region" description="Helical" evidence="3">
    <location>
        <begin position="12"/>
        <end position="29"/>
    </location>
</feature>
<dbReference type="Pfam" id="PF02470">
    <property type="entry name" value="MlaD"/>
    <property type="match status" value="1"/>
</dbReference>
<dbReference type="AlphaFoldDB" id="A0AAP5I3N0"/>
<evidence type="ECO:0000256" key="2">
    <source>
        <dbReference type="SAM" id="MobiDB-lite"/>
    </source>
</evidence>
<evidence type="ECO:0000256" key="3">
    <source>
        <dbReference type="SAM" id="Phobius"/>
    </source>
</evidence>